<dbReference type="PANTHER" id="PTHR30238:SF4">
    <property type="entry name" value="SLL1022 PROTEIN"/>
    <property type="match status" value="1"/>
</dbReference>
<dbReference type="Pfam" id="PF03741">
    <property type="entry name" value="TerC"/>
    <property type="match status" value="1"/>
</dbReference>
<keyword evidence="4 6" id="KW-1133">Transmembrane helix</keyword>
<evidence type="ECO:0000313" key="7">
    <source>
        <dbReference type="EMBL" id="OEY86468.1"/>
    </source>
</evidence>
<dbReference type="GO" id="GO:0016020">
    <property type="term" value="C:membrane"/>
    <property type="evidence" value="ECO:0007669"/>
    <property type="project" value="UniProtKB-SubCell"/>
</dbReference>
<feature type="transmembrane region" description="Helical" evidence="6">
    <location>
        <begin position="6"/>
        <end position="25"/>
    </location>
</feature>
<keyword evidence="5 6" id="KW-0472">Membrane</keyword>
<comment type="similarity">
    <text evidence="2">Belongs to the TerC family.</text>
</comment>
<dbReference type="PANTHER" id="PTHR30238">
    <property type="entry name" value="MEMBRANE BOUND PREDICTED REDOX MODULATOR"/>
    <property type="match status" value="1"/>
</dbReference>
<dbReference type="Proteomes" id="UP000175679">
    <property type="component" value="Unassembled WGS sequence"/>
</dbReference>
<keyword evidence="3 6" id="KW-0812">Transmembrane</keyword>
<evidence type="ECO:0000256" key="3">
    <source>
        <dbReference type="ARBA" id="ARBA00022692"/>
    </source>
</evidence>
<evidence type="ECO:0000313" key="8">
    <source>
        <dbReference type="Proteomes" id="UP000175679"/>
    </source>
</evidence>
<feature type="transmembrane region" description="Helical" evidence="6">
    <location>
        <begin position="37"/>
        <end position="60"/>
    </location>
</feature>
<feature type="transmembrane region" description="Helical" evidence="6">
    <location>
        <begin position="146"/>
        <end position="168"/>
    </location>
</feature>
<feature type="transmembrane region" description="Helical" evidence="6">
    <location>
        <begin position="205"/>
        <end position="222"/>
    </location>
</feature>
<evidence type="ECO:0000256" key="5">
    <source>
        <dbReference type="ARBA" id="ARBA00023136"/>
    </source>
</evidence>
<reference evidence="7 8" key="1">
    <citation type="submission" date="2016-09" db="EMBL/GenBank/DDBJ databases">
        <title>Genomic evidence for plant-parasitic nematodes as the earliest Wolbachia hosts.</title>
        <authorList>
            <person name="Brown A.M."/>
            <person name="Wasala S.K."/>
            <person name="Howe D.K."/>
            <person name="Peetz A.B."/>
            <person name="Zasada I.A."/>
            <person name="Denver D.R."/>
        </authorList>
    </citation>
    <scope>NUCLEOTIDE SEQUENCE [LARGE SCALE GENOMIC DNA]</scope>
    <source>
        <strain evidence="8">wPpe</strain>
    </source>
</reference>
<feature type="transmembrane region" description="Helical" evidence="6">
    <location>
        <begin position="180"/>
        <end position="199"/>
    </location>
</feature>
<evidence type="ECO:0000256" key="6">
    <source>
        <dbReference type="SAM" id="Phobius"/>
    </source>
</evidence>
<feature type="transmembrane region" description="Helical" evidence="6">
    <location>
        <begin position="80"/>
        <end position="97"/>
    </location>
</feature>
<dbReference type="AlphaFoldDB" id="A0A1E7QJ21"/>
<evidence type="ECO:0000256" key="2">
    <source>
        <dbReference type="ARBA" id="ARBA00007511"/>
    </source>
</evidence>
<name>A0A1E7QJ21_WOLPI</name>
<feature type="transmembrane region" description="Helical" evidence="6">
    <location>
        <begin position="117"/>
        <end position="140"/>
    </location>
</feature>
<proteinExistence type="inferred from homology"/>
<organism evidence="7 8">
    <name type="scientific">Wolbachia pipientis</name>
    <dbReference type="NCBI Taxonomy" id="955"/>
    <lineage>
        <taxon>Bacteria</taxon>
        <taxon>Pseudomonadati</taxon>
        <taxon>Pseudomonadota</taxon>
        <taxon>Alphaproteobacteria</taxon>
        <taxon>Rickettsiales</taxon>
        <taxon>Anaplasmataceae</taxon>
        <taxon>Wolbachieae</taxon>
        <taxon>Wolbachia</taxon>
    </lineage>
</organism>
<dbReference type="EMBL" id="MJMG01000010">
    <property type="protein sequence ID" value="OEY86468.1"/>
    <property type="molecule type" value="Genomic_DNA"/>
</dbReference>
<dbReference type="RefSeq" id="WP_070065316.1">
    <property type="nucleotide sequence ID" value="NZ_MJMG01000010.1"/>
</dbReference>
<comment type="caution">
    <text evidence="7">The sequence shown here is derived from an EMBL/GenBank/DDBJ whole genome shotgun (WGS) entry which is preliminary data.</text>
</comment>
<sequence>MFWTLLILILLETILGIDNIIFISLAIGKVSRSLRKLACIIGLSLALLMRFIVLFFVSFILSMQNPIFSSLSIDISVKDLLMIGGGFFLVYTSFIEIRNEICLPKQEKKEINIKSQFFLVILHIILIDLVFSIDSILTAIALTHNMLIIVVAFTLSILQMLFISNYVIKLIQSYPGLKIITILFILFVGVYLVLDGIHIELGKEYLYFALIFALIIEVISNIREKRLRR</sequence>
<dbReference type="InterPro" id="IPR005496">
    <property type="entry name" value="Integral_membrane_TerC"/>
</dbReference>
<accession>A0A1E7QJ21</accession>
<evidence type="ECO:0000256" key="4">
    <source>
        <dbReference type="ARBA" id="ARBA00022989"/>
    </source>
</evidence>
<dbReference type="OrthoDB" id="9805314at2"/>
<comment type="subcellular location">
    <subcellularLocation>
        <location evidence="1">Membrane</location>
        <topology evidence="1">Multi-pass membrane protein</topology>
    </subcellularLocation>
</comment>
<protein>
    <recommendedName>
        <fullName evidence="9">TerC family protein</fullName>
    </recommendedName>
</protein>
<keyword evidence="8" id="KW-1185">Reference proteome</keyword>
<evidence type="ECO:0000256" key="1">
    <source>
        <dbReference type="ARBA" id="ARBA00004141"/>
    </source>
</evidence>
<evidence type="ECO:0008006" key="9">
    <source>
        <dbReference type="Google" id="ProtNLM"/>
    </source>
</evidence>
<gene>
    <name evidence="7" type="ORF">BIY23_04105</name>
</gene>